<feature type="non-terminal residue" evidence="1">
    <location>
        <position position="75"/>
    </location>
</feature>
<protein>
    <recommendedName>
        <fullName evidence="3">DUF674 family protein</fullName>
    </recommendedName>
</protein>
<sequence>MAEDANKDVSFSLKVMINKDKNKVLFALIDADFADVLLSFLTLPLGKIVKVLAKHYGEEEDRAPVVGSLTSLYNG</sequence>
<proteinExistence type="predicted"/>
<dbReference type="PANTHER" id="PTHR33103">
    <property type="entry name" value="OS01G0153900 PROTEIN"/>
    <property type="match status" value="1"/>
</dbReference>
<dbReference type="InterPro" id="IPR007750">
    <property type="entry name" value="DUF674"/>
</dbReference>
<dbReference type="Pfam" id="PF05056">
    <property type="entry name" value="DUF674"/>
    <property type="match status" value="1"/>
</dbReference>
<keyword evidence="2" id="KW-1185">Reference proteome</keyword>
<evidence type="ECO:0008006" key="3">
    <source>
        <dbReference type="Google" id="ProtNLM"/>
    </source>
</evidence>
<organism evidence="1 2">
    <name type="scientific">Erythranthe guttata</name>
    <name type="common">Yellow monkey flower</name>
    <name type="synonym">Mimulus guttatus</name>
    <dbReference type="NCBI Taxonomy" id="4155"/>
    <lineage>
        <taxon>Eukaryota</taxon>
        <taxon>Viridiplantae</taxon>
        <taxon>Streptophyta</taxon>
        <taxon>Embryophyta</taxon>
        <taxon>Tracheophyta</taxon>
        <taxon>Spermatophyta</taxon>
        <taxon>Magnoliopsida</taxon>
        <taxon>eudicotyledons</taxon>
        <taxon>Gunneridae</taxon>
        <taxon>Pentapetalae</taxon>
        <taxon>asterids</taxon>
        <taxon>lamiids</taxon>
        <taxon>Lamiales</taxon>
        <taxon>Phrymaceae</taxon>
        <taxon>Erythranthe</taxon>
    </lineage>
</organism>
<name>A0A022R352_ERYGU</name>
<dbReference type="PANTHER" id="PTHR33103:SF27">
    <property type="entry name" value="OS04G0594700 PROTEIN"/>
    <property type="match status" value="1"/>
</dbReference>
<dbReference type="eggNOG" id="ENOG502RI50">
    <property type="taxonomic scope" value="Eukaryota"/>
</dbReference>
<dbReference type="EMBL" id="KI630735">
    <property type="protein sequence ID" value="EYU34023.1"/>
    <property type="molecule type" value="Genomic_DNA"/>
</dbReference>
<evidence type="ECO:0000313" key="1">
    <source>
        <dbReference type="EMBL" id="EYU34023.1"/>
    </source>
</evidence>
<dbReference type="AlphaFoldDB" id="A0A022R352"/>
<reference evidence="1 2" key="1">
    <citation type="journal article" date="2013" name="Proc. Natl. Acad. Sci. U.S.A.">
        <title>Fine-scale variation in meiotic recombination in Mimulus inferred from population shotgun sequencing.</title>
        <authorList>
            <person name="Hellsten U."/>
            <person name="Wright K.M."/>
            <person name="Jenkins J."/>
            <person name="Shu S."/>
            <person name="Yuan Y."/>
            <person name="Wessler S.R."/>
            <person name="Schmutz J."/>
            <person name="Willis J.H."/>
            <person name="Rokhsar D.S."/>
        </authorList>
    </citation>
    <scope>NUCLEOTIDE SEQUENCE [LARGE SCALE GENOMIC DNA]</scope>
    <source>
        <strain evidence="2">cv. DUN x IM62</strain>
    </source>
</reference>
<accession>A0A022R352</accession>
<dbReference type="Proteomes" id="UP000030748">
    <property type="component" value="Unassembled WGS sequence"/>
</dbReference>
<gene>
    <name evidence="1" type="ORF">MIMGU_mgv1a0195142mg</name>
</gene>
<evidence type="ECO:0000313" key="2">
    <source>
        <dbReference type="Proteomes" id="UP000030748"/>
    </source>
</evidence>